<evidence type="ECO:0000313" key="2">
    <source>
        <dbReference type="EMBL" id="PKK89114.1"/>
    </source>
</evidence>
<dbReference type="Pfam" id="PF02585">
    <property type="entry name" value="PIG-L"/>
    <property type="match status" value="1"/>
</dbReference>
<accession>A0A2N1PLA1</accession>
<dbReference type="InterPro" id="IPR003737">
    <property type="entry name" value="GlcNAc_PI_deacetylase-related"/>
</dbReference>
<sequence>MRWEGMNSEIRTDSGSAGNNSNKHAPEFISAAPLNQYPFTGRTLVIAAHPDDETLGCGGTVARLAAAGKPASVVILGRGLESRGPAETDDLQNLRRESLRAMNELGIEKAAFMDFPDNRFDSIDMLDLVQSVEEAIREFKPDLVLTHNPEDLNIDHRLTFQAVITALRPIQEKANLAILCFEVPSSTEWAGNNGFKPAILVDISTTLKHKIHALSQYRSETRNWPHPRSGRGLTAYSDFRGMAAGMEGAEAFSVFRMPFR</sequence>
<evidence type="ECO:0000256" key="1">
    <source>
        <dbReference type="SAM" id="MobiDB-lite"/>
    </source>
</evidence>
<dbReference type="Proteomes" id="UP000233256">
    <property type="component" value="Unassembled WGS sequence"/>
</dbReference>
<proteinExistence type="predicted"/>
<dbReference type="GO" id="GO:0016811">
    <property type="term" value="F:hydrolase activity, acting on carbon-nitrogen (but not peptide) bonds, in linear amides"/>
    <property type="evidence" value="ECO:0007669"/>
    <property type="project" value="TreeGrafter"/>
</dbReference>
<dbReference type="EMBL" id="PGXC01000025">
    <property type="protein sequence ID" value="PKK89114.1"/>
    <property type="molecule type" value="Genomic_DNA"/>
</dbReference>
<dbReference type="SUPFAM" id="SSF102588">
    <property type="entry name" value="LmbE-like"/>
    <property type="match status" value="1"/>
</dbReference>
<comment type="caution">
    <text evidence="2">The sequence shown here is derived from an EMBL/GenBank/DDBJ whole genome shotgun (WGS) entry which is preliminary data.</text>
</comment>
<dbReference type="Gene3D" id="3.40.50.10320">
    <property type="entry name" value="LmbE-like"/>
    <property type="match status" value="1"/>
</dbReference>
<dbReference type="InterPro" id="IPR024078">
    <property type="entry name" value="LmbE-like_dom_sf"/>
</dbReference>
<evidence type="ECO:0000313" key="3">
    <source>
        <dbReference type="Proteomes" id="UP000233256"/>
    </source>
</evidence>
<dbReference type="PANTHER" id="PTHR12993:SF11">
    <property type="entry name" value="N-ACETYLGLUCOSAMINYL-PHOSPHATIDYLINOSITOL DE-N-ACETYLASE"/>
    <property type="match status" value="1"/>
</dbReference>
<feature type="region of interest" description="Disordered" evidence="1">
    <location>
        <begin position="1"/>
        <end position="25"/>
    </location>
</feature>
<gene>
    <name evidence="2" type="ORF">CVV64_15930</name>
</gene>
<dbReference type="AlphaFoldDB" id="A0A2N1PLA1"/>
<feature type="compositionally biased region" description="Polar residues" evidence="1">
    <location>
        <begin position="13"/>
        <end position="23"/>
    </location>
</feature>
<reference evidence="2 3" key="1">
    <citation type="journal article" date="2017" name="ISME J.">
        <title>Potential for microbial H2 and metal transformations associated with novel bacteria and archaea in deep terrestrial subsurface sediments.</title>
        <authorList>
            <person name="Hernsdorf A.W."/>
            <person name="Amano Y."/>
            <person name="Miyakawa K."/>
            <person name="Ise K."/>
            <person name="Suzuki Y."/>
            <person name="Anantharaman K."/>
            <person name="Probst A."/>
            <person name="Burstein D."/>
            <person name="Thomas B.C."/>
            <person name="Banfield J.F."/>
        </authorList>
    </citation>
    <scope>NUCLEOTIDE SEQUENCE [LARGE SCALE GENOMIC DNA]</scope>
    <source>
        <strain evidence="2">HGW-Wallbacteria-1</strain>
    </source>
</reference>
<name>A0A2N1PLA1_9BACT</name>
<protein>
    <submittedName>
        <fullName evidence="2">GlcNAc-PI de-N-acetylase</fullName>
    </submittedName>
</protein>
<dbReference type="PANTHER" id="PTHR12993">
    <property type="entry name" value="N-ACETYLGLUCOSAMINYL-PHOSPHATIDYLINOSITOL DE-N-ACETYLASE-RELATED"/>
    <property type="match status" value="1"/>
</dbReference>
<organism evidence="2 3">
    <name type="scientific">Candidatus Wallbacteria bacterium HGW-Wallbacteria-1</name>
    <dbReference type="NCBI Taxonomy" id="2013854"/>
    <lineage>
        <taxon>Bacteria</taxon>
        <taxon>Candidatus Walliibacteriota</taxon>
    </lineage>
</organism>